<keyword evidence="5" id="KW-1185">Reference proteome</keyword>
<dbReference type="Proteomes" id="UP000002601">
    <property type="component" value="Chromosome"/>
</dbReference>
<keyword evidence="2" id="KW-1133">Transmembrane helix</keyword>
<dbReference type="HOGENOM" id="CLU_029425_2_4_7"/>
<dbReference type="EMBL" id="CP001649">
    <property type="protein sequence ID" value="ACS80646.1"/>
    <property type="molecule type" value="Genomic_DNA"/>
</dbReference>
<dbReference type="SUPFAM" id="SSF51261">
    <property type="entry name" value="Duplicated hybrid motif"/>
    <property type="match status" value="1"/>
</dbReference>
<dbReference type="AlphaFoldDB" id="C6BYN9"/>
<evidence type="ECO:0000313" key="5">
    <source>
        <dbReference type="Proteomes" id="UP000002601"/>
    </source>
</evidence>
<dbReference type="RefSeq" id="WP_015852462.1">
    <property type="nucleotide sequence ID" value="NC_012881.1"/>
</dbReference>
<proteinExistence type="predicted"/>
<evidence type="ECO:0000259" key="3">
    <source>
        <dbReference type="Pfam" id="PF01551"/>
    </source>
</evidence>
<dbReference type="OrthoDB" id="9815245at2"/>
<keyword evidence="2" id="KW-0472">Membrane</keyword>
<protein>
    <submittedName>
        <fullName evidence="4">Peptidase M23</fullName>
    </submittedName>
</protein>
<dbReference type="FunFam" id="2.70.70.10:FF:000006">
    <property type="entry name" value="M23 family peptidase"/>
    <property type="match status" value="1"/>
</dbReference>
<evidence type="ECO:0000313" key="4">
    <source>
        <dbReference type="EMBL" id="ACS80646.1"/>
    </source>
</evidence>
<feature type="domain" description="M23ase beta-sheet core" evidence="3">
    <location>
        <begin position="201"/>
        <end position="295"/>
    </location>
</feature>
<sequence length="301" mass="33795">MLSKKYHVVIFKNPCDNARKFQLRGWIFFFIFALIAGLAGGNIYLWKYYQNYSGLENNLARAEKAVQEQKAQLISLSQKMQNISQDLDRVHNFDSKLRVMINLDQGNVQNVAPKGGSTGADFSNSYLPLYRQELLVRKMHDFLAQLSTEAKLEEVRQQEIIHSMRSKQDALDATPSIWPAEGWVTSPFGWRSSPFTGKREYHKGIDISCPTGTPIYAPAKGTISFSGVQGGYGKLVKINHGANLSTRYGHMKQPIVKKGQEVTRGELIGYAGNTGRSTGPHVHYEVRLGGVPVNPMRYILN</sequence>
<dbReference type="InterPro" id="IPR050570">
    <property type="entry name" value="Cell_wall_metabolism_enzyme"/>
</dbReference>
<dbReference type="eggNOG" id="COG0739">
    <property type="taxonomic scope" value="Bacteria"/>
</dbReference>
<dbReference type="Gene3D" id="2.70.70.10">
    <property type="entry name" value="Glucose Permease (Domain IIA)"/>
    <property type="match status" value="1"/>
</dbReference>
<evidence type="ECO:0000256" key="1">
    <source>
        <dbReference type="SAM" id="Coils"/>
    </source>
</evidence>
<accession>C6BYN9</accession>
<dbReference type="KEGG" id="dsa:Desal_2591"/>
<dbReference type="STRING" id="526222.Desal_2591"/>
<reference evidence="4 5" key="1">
    <citation type="submission" date="2009-06" db="EMBL/GenBank/DDBJ databases">
        <title>Complete sequence of Desulfovibrio salexigens DSM 2638.</title>
        <authorList>
            <consortium name="US DOE Joint Genome Institute"/>
            <person name="Lucas S."/>
            <person name="Copeland A."/>
            <person name="Lapidus A."/>
            <person name="Glavina del Rio T."/>
            <person name="Tice H."/>
            <person name="Bruce D."/>
            <person name="Goodwin L."/>
            <person name="Pitluck S."/>
            <person name="Munk A.C."/>
            <person name="Brettin T."/>
            <person name="Detter J.C."/>
            <person name="Han C."/>
            <person name="Tapia R."/>
            <person name="Larimer F."/>
            <person name="Land M."/>
            <person name="Hauser L."/>
            <person name="Kyrpides N."/>
            <person name="Anderson I."/>
            <person name="Wall J.D."/>
            <person name="Arkin A.P."/>
            <person name="Dehal P."/>
            <person name="Chivian D."/>
            <person name="Giles B."/>
            <person name="Hazen T.C."/>
        </authorList>
    </citation>
    <scope>NUCLEOTIDE SEQUENCE [LARGE SCALE GENOMIC DNA]</scope>
    <source>
        <strain evidence="5">ATCC 14822 / DSM 2638 / NCIMB 8403 / VKM B-1763</strain>
    </source>
</reference>
<keyword evidence="1" id="KW-0175">Coiled coil</keyword>
<dbReference type="GO" id="GO:0004222">
    <property type="term" value="F:metalloendopeptidase activity"/>
    <property type="evidence" value="ECO:0007669"/>
    <property type="project" value="TreeGrafter"/>
</dbReference>
<keyword evidence="2" id="KW-0812">Transmembrane</keyword>
<feature type="transmembrane region" description="Helical" evidence="2">
    <location>
        <begin position="26"/>
        <end position="46"/>
    </location>
</feature>
<dbReference type="CDD" id="cd12797">
    <property type="entry name" value="M23_peptidase"/>
    <property type="match status" value="1"/>
</dbReference>
<dbReference type="Pfam" id="PF01551">
    <property type="entry name" value="Peptidase_M23"/>
    <property type="match status" value="1"/>
</dbReference>
<evidence type="ECO:0000256" key="2">
    <source>
        <dbReference type="SAM" id="Phobius"/>
    </source>
</evidence>
<dbReference type="InterPro" id="IPR011055">
    <property type="entry name" value="Dup_hybrid_motif"/>
</dbReference>
<dbReference type="InterPro" id="IPR016047">
    <property type="entry name" value="M23ase_b-sheet_dom"/>
</dbReference>
<gene>
    <name evidence="4" type="ordered locus">Desal_2591</name>
</gene>
<dbReference type="PANTHER" id="PTHR21666:SF270">
    <property type="entry name" value="MUREIN HYDROLASE ACTIVATOR ENVC"/>
    <property type="match status" value="1"/>
</dbReference>
<organism evidence="4 5">
    <name type="scientific">Maridesulfovibrio salexigens (strain ATCC 14822 / DSM 2638 / NCIMB 8403 / VKM B-1763)</name>
    <name type="common">Desulfovibrio salexigens</name>
    <dbReference type="NCBI Taxonomy" id="526222"/>
    <lineage>
        <taxon>Bacteria</taxon>
        <taxon>Pseudomonadati</taxon>
        <taxon>Thermodesulfobacteriota</taxon>
        <taxon>Desulfovibrionia</taxon>
        <taxon>Desulfovibrionales</taxon>
        <taxon>Desulfovibrionaceae</taxon>
        <taxon>Maridesulfovibrio</taxon>
    </lineage>
</organism>
<name>C6BYN9_MARSD</name>
<feature type="coiled-coil region" evidence="1">
    <location>
        <begin position="52"/>
        <end position="86"/>
    </location>
</feature>
<dbReference type="PANTHER" id="PTHR21666">
    <property type="entry name" value="PEPTIDASE-RELATED"/>
    <property type="match status" value="1"/>
</dbReference>